<evidence type="ECO:0000313" key="3">
    <source>
        <dbReference type="EMBL" id="GFR46977.1"/>
    </source>
</evidence>
<dbReference type="AlphaFoldDB" id="A0AAD3DUP0"/>
<reference evidence="3 4" key="1">
    <citation type="journal article" date="2021" name="Sci. Rep.">
        <title>Genome sequencing of the multicellular alga Astrephomene provides insights into convergent evolution of germ-soma differentiation.</title>
        <authorList>
            <person name="Yamashita S."/>
            <person name="Yamamoto K."/>
            <person name="Matsuzaki R."/>
            <person name="Suzuki S."/>
            <person name="Yamaguchi H."/>
            <person name="Hirooka S."/>
            <person name="Minakuchi Y."/>
            <person name="Miyagishima S."/>
            <person name="Kawachi M."/>
            <person name="Toyoda A."/>
            <person name="Nozaki H."/>
        </authorList>
    </citation>
    <scope>NUCLEOTIDE SEQUENCE [LARGE SCALE GENOMIC DNA]</scope>
    <source>
        <strain evidence="3 4">NIES-4017</strain>
    </source>
</reference>
<evidence type="ECO:0000256" key="1">
    <source>
        <dbReference type="SAM" id="MobiDB-lite"/>
    </source>
</evidence>
<feature type="transmembrane region" description="Helical" evidence="2">
    <location>
        <begin position="456"/>
        <end position="478"/>
    </location>
</feature>
<keyword evidence="4" id="KW-1185">Reference proteome</keyword>
<keyword evidence="2" id="KW-0472">Membrane</keyword>
<feature type="region of interest" description="Disordered" evidence="1">
    <location>
        <begin position="269"/>
        <end position="307"/>
    </location>
</feature>
<sequence length="555" mass="57848">MVRTVLGWLASGNSINNNDSSSGGGCADASAVWWAACGPTGMTPLHLLAADAAETCNVEEAGPAAAAALPYGTYATTDADEGADDADYGDGCGGVGEDVAGGDYAALLRWVLRSFPAAVAVWSGARDAAGRTPAMLWEALGGREEQLGATVATAAVLASGLEEQEDVEKDASTTSSAHSLAPSSSVPVVAIASPIDTPTVSIAAAAAAAVAVAKAGAAPWDHQASSSANPSCNPHHQPQPAPRPLPPWLQPSLRQLLLLSIRGFPDTDAEDLSQEQHQPQQHQRQQDCANSTRQHEQRGAGRLHAESGGGALPYDTCWRRMYGMLRSGREERRYVSYVTAATAPCTALWLVLMVLAHAAAYCKSLSTGEARQAAIGGAAYFLSLLLMLLRPRRYAVWREPLMLGCLLGRTGCRLLMVVAPGAFRMSDAVVKYVLTGLDLLLDGFMEGAFEQARFKFISVARLVEWPITAAFMLVHGVRQSYGEALLRSAAVSGTGLVMSVFMDLSLRAAYIRQRRRAAAAGGGGAGAAGGGRAVMVAGGVSSGADGCLLGKHKCE</sequence>
<feature type="region of interest" description="Disordered" evidence="1">
    <location>
        <begin position="221"/>
        <end position="248"/>
    </location>
</feature>
<feature type="compositionally biased region" description="Polar residues" evidence="1">
    <location>
        <begin position="223"/>
        <end position="236"/>
    </location>
</feature>
<organism evidence="3 4">
    <name type="scientific">Astrephomene gubernaculifera</name>
    <dbReference type="NCBI Taxonomy" id="47775"/>
    <lineage>
        <taxon>Eukaryota</taxon>
        <taxon>Viridiplantae</taxon>
        <taxon>Chlorophyta</taxon>
        <taxon>core chlorophytes</taxon>
        <taxon>Chlorophyceae</taxon>
        <taxon>CS clade</taxon>
        <taxon>Chlamydomonadales</taxon>
        <taxon>Astrephomenaceae</taxon>
        <taxon>Astrephomene</taxon>
    </lineage>
</organism>
<name>A0AAD3DUP0_9CHLO</name>
<evidence type="ECO:0000313" key="4">
    <source>
        <dbReference type="Proteomes" id="UP001054857"/>
    </source>
</evidence>
<keyword evidence="2" id="KW-1133">Transmembrane helix</keyword>
<accession>A0AAD3DUP0</accession>
<keyword evidence="2" id="KW-0812">Transmembrane</keyword>
<feature type="compositionally biased region" description="Pro residues" evidence="1">
    <location>
        <begin position="237"/>
        <end position="248"/>
    </location>
</feature>
<dbReference type="EMBL" id="BMAR01000016">
    <property type="protein sequence ID" value="GFR46977.1"/>
    <property type="molecule type" value="Genomic_DNA"/>
</dbReference>
<gene>
    <name evidence="3" type="ORF">Agub_g8629</name>
</gene>
<feature type="transmembrane region" description="Helical" evidence="2">
    <location>
        <begin position="334"/>
        <end position="360"/>
    </location>
</feature>
<feature type="transmembrane region" description="Helical" evidence="2">
    <location>
        <begin position="484"/>
        <end position="506"/>
    </location>
</feature>
<proteinExistence type="predicted"/>
<feature type="transmembrane region" description="Helical" evidence="2">
    <location>
        <begin position="372"/>
        <end position="389"/>
    </location>
</feature>
<protein>
    <submittedName>
        <fullName evidence="3">Uncharacterized protein</fullName>
    </submittedName>
</protein>
<feature type="compositionally biased region" description="Basic and acidic residues" evidence="1">
    <location>
        <begin position="293"/>
        <end position="305"/>
    </location>
</feature>
<comment type="caution">
    <text evidence="3">The sequence shown here is derived from an EMBL/GenBank/DDBJ whole genome shotgun (WGS) entry which is preliminary data.</text>
</comment>
<evidence type="ECO:0000256" key="2">
    <source>
        <dbReference type="SAM" id="Phobius"/>
    </source>
</evidence>
<dbReference type="Proteomes" id="UP001054857">
    <property type="component" value="Unassembled WGS sequence"/>
</dbReference>